<dbReference type="GO" id="GO:0061710">
    <property type="term" value="F:L-threonylcarbamoyladenylate synthase"/>
    <property type="evidence" value="ECO:0007669"/>
    <property type="project" value="UniProtKB-EC"/>
</dbReference>
<dbReference type="InterPro" id="IPR023535">
    <property type="entry name" value="TC-AMP_synthase"/>
</dbReference>
<dbReference type="SUPFAM" id="SSF55821">
    <property type="entry name" value="YrdC/RibB"/>
    <property type="match status" value="1"/>
</dbReference>
<dbReference type="GO" id="GO:0002949">
    <property type="term" value="P:tRNA threonylcarbamoyladenosine modification"/>
    <property type="evidence" value="ECO:0007669"/>
    <property type="project" value="UniProtKB-UniRule"/>
</dbReference>
<dbReference type="Pfam" id="PF01300">
    <property type="entry name" value="Sua5_yciO_yrdC"/>
    <property type="match status" value="1"/>
</dbReference>
<comment type="function">
    <text evidence="9">Required for the formation of a threonylcarbamoyl group on adenosine at position 37 (t(6)A37) in tRNAs that read codons beginning with adenine. Catalyzes the conversion of L-threonine, HCO(3)(-)/CO(2) and ATP to give threonylcarbamoyl-AMP (TC-AMP) as the acyladenylate intermediate, with the release of diphosphate.</text>
</comment>
<organism evidence="11 12">
    <name type="scientific">Marinimicrobium koreense</name>
    <dbReference type="NCBI Taxonomy" id="306545"/>
    <lineage>
        <taxon>Bacteria</taxon>
        <taxon>Pseudomonadati</taxon>
        <taxon>Pseudomonadota</taxon>
        <taxon>Gammaproteobacteria</taxon>
        <taxon>Cellvibrionales</taxon>
        <taxon>Cellvibrionaceae</taxon>
        <taxon>Marinimicrobium</taxon>
    </lineage>
</organism>
<evidence type="ECO:0000256" key="8">
    <source>
        <dbReference type="ARBA" id="ARBA00048366"/>
    </source>
</evidence>
<dbReference type="FunFam" id="3.90.870.10:FF:000004">
    <property type="entry name" value="Threonylcarbamoyl-AMP synthase"/>
    <property type="match status" value="1"/>
</dbReference>
<evidence type="ECO:0000256" key="7">
    <source>
        <dbReference type="ARBA" id="ARBA00022840"/>
    </source>
</evidence>
<keyword evidence="4 9" id="KW-0819">tRNA processing</keyword>
<evidence type="ECO:0000313" key="11">
    <source>
        <dbReference type="EMBL" id="ROQ21875.1"/>
    </source>
</evidence>
<dbReference type="RefSeq" id="WP_123638792.1">
    <property type="nucleotide sequence ID" value="NZ_RJUK01000001.1"/>
</dbReference>
<comment type="caution">
    <text evidence="11">The sequence shown here is derived from an EMBL/GenBank/DDBJ whole genome shotgun (WGS) entry which is preliminary data.</text>
</comment>
<dbReference type="Proteomes" id="UP000273643">
    <property type="component" value="Unassembled WGS sequence"/>
</dbReference>
<keyword evidence="6 9" id="KW-0547">Nucleotide-binding</keyword>
<dbReference type="EMBL" id="RJUK01000001">
    <property type="protein sequence ID" value="ROQ21875.1"/>
    <property type="molecule type" value="Genomic_DNA"/>
</dbReference>
<evidence type="ECO:0000256" key="5">
    <source>
        <dbReference type="ARBA" id="ARBA00022695"/>
    </source>
</evidence>
<dbReference type="PANTHER" id="PTHR17490">
    <property type="entry name" value="SUA5"/>
    <property type="match status" value="1"/>
</dbReference>
<keyword evidence="5 9" id="KW-0548">Nucleotidyltransferase</keyword>
<dbReference type="HAMAP" id="MF_01852">
    <property type="entry name" value="TsaC"/>
    <property type="match status" value="1"/>
</dbReference>
<keyword evidence="7 9" id="KW-0067">ATP-binding</keyword>
<evidence type="ECO:0000256" key="3">
    <source>
        <dbReference type="ARBA" id="ARBA00022679"/>
    </source>
</evidence>
<dbReference type="EC" id="2.7.7.87" evidence="9"/>
<dbReference type="InterPro" id="IPR017945">
    <property type="entry name" value="DHBP_synth_RibB-like_a/b_dom"/>
</dbReference>
<dbReference type="OrthoDB" id="9814580at2"/>
<evidence type="ECO:0000256" key="6">
    <source>
        <dbReference type="ARBA" id="ARBA00022741"/>
    </source>
</evidence>
<dbReference type="GO" id="GO:0005737">
    <property type="term" value="C:cytoplasm"/>
    <property type="evidence" value="ECO:0007669"/>
    <property type="project" value="UniProtKB-SubCell"/>
</dbReference>
<name>A0A3N1P088_9GAMM</name>
<accession>A0A3N1P088</accession>
<dbReference type="GO" id="GO:0006450">
    <property type="term" value="P:regulation of translational fidelity"/>
    <property type="evidence" value="ECO:0007669"/>
    <property type="project" value="TreeGrafter"/>
</dbReference>
<comment type="subcellular location">
    <subcellularLocation>
        <location evidence="1 9">Cytoplasm</location>
    </subcellularLocation>
</comment>
<dbReference type="GO" id="GO:0005524">
    <property type="term" value="F:ATP binding"/>
    <property type="evidence" value="ECO:0007669"/>
    <property type="project" value="UniProtKB-UniRule"/>
</dbReference>
<keyword evidence="3 9" id="KW-0808">Transferase</keyword>
<dbReference type="AlphaFoldDB" id="A0A3N1P088"/>
<gene>
    <name evidence="9" type="primary">tsaC</name>
    <name evidence="11" type="ORF">EDC38_2503</name>
</gene>
<dbReference type="Gene3D" id="3.90.870.10">
    <property type="entry name" value="DHBP synthase"/>
    <property type="match status" value="1"/>
</dbReference>
<proteinExistence type="inferred from homology"/>
<sequence length="190" mass="20790">MSTTFPWSTNPRIQRAAQRMRAGGVVAYPTEAVWGLGCDPNNAEAVARLLALKSRPWEKGLILVAARIEQFAPLVERLDRGMQQQLQETWPGPVTWLVPTAGLVPEWISGRFDSVALRVTDHPVAAGLSLAFGGPIVSTSANPAGKPSARNALEVRRYFKDRLDDVTPGRVGNRTQPSQIRDLITGDILR</sequence>
<keyword evidence="2 9" id="KW-0963">Cytoplasm</keyword>
<comment type="catalytic activity">
    <reaction evidence="8 9">
        <text>L-threonine + hydrogencarbonate + ATP = L-threonylcarbamoyladenylate + diphosphate + H2O</text>
        <dbReference type="Rhea" id="RHEA:36407"/>
        <dbReference type="ChEBI" id="CHEBI:15377"/>
        <dbReference type="ChEBI" id="CHEBI:17544"/>
        <dbReference type="ChEBI" id="CHEBI:30616"/>
        <dbReference type="ChEBI" id="CHEBI:33019"/>
        <dbReference type="ChEBI" id="CHEBI:57926"/>
        <dbReference type="ChEBI" id="CHEBI:73682"/>
        <dbReference type="EC" id="2.7.7.87"/>
    </reaction>
</comment>
<comment type="similarity">
    <text evidence="9">Belongs to the SUA5 family. TsaC subfamily.</text>
</comment>
<dbReference type="GO" id="GO:0000049">
    <property type="term" value="F:tRNA binding"/>
    <property type="evidence" value="ECO:0007669"/>
    <property type="project" value="TreeGrafter"/>
</dbReference>
<evidence type="ECO:0000313" key="12">
    <source>
        <dbReference type="Proteomes" id="UP000273643"/>
    </source>
</evidence>
<dbReference type="InterPro" id="IPR006070">
    <property type="entry name" value="Sua5-like_dom"/>
</dbReference>
<evidence type="ECO:0000256" key="9">
    <source>
        <dbReference type="HAMAP-Rule" id="MF_01852"/>
    </source>
</evidence>
<keyword evidence="12" id="KW-1185">Reference proteome</keyword>
<dbReference type="GO" id="GO:0003725">
    <property type="term" value="F:double-stranded RNA binding"/>
    <property type="evidence" value="ECO:0007669"/>
    <property type="project" value="InterPro"/>
</dbReference>
<feature type="domain" description="YrdC-like" evidence="10">
    <location>
        <begin position="10"/>
        <end position="190"/>
    </location>
</feature>
<evidence type="ECO:0000259" key="10">
    <source>
        <dbReference type="PROSITE" id="PS51163"/>
    </source>
</evidence>
<dbReference type="PROSITE" id="PS51163">
    <property type="entry name" value="YRDC"/>
    <property type="match status" value="1"/>
</dbReference>
<evidence type="ECO:0000256" key="2">
    <source>
        <dbReference type="ARBA" id="ARBA00022490"/>
    </source>
</evidence>
<dbReference type="InterPro" id="IPR050156">
    <property type="entry name" value="TC-AMP_synthase_SUA5"/>
</dbReference>
<protein>
    <recommendedName>
        <fullName evidence="9">Threonylcarbamoyl-AMP synthase</fullName>
        <shortName evidence="9">TC-AMP synthase</shortName>
        <ecNumber evidence="9">2.7.7.87</ecNumber>
    </recommendedName>
    <alternativeName>
        <fullName evidence="9">L-threonylcarbamoyladenylate synthase</fullName>
    </alternativeName>
    <alternativeName>
        <fullName evidence="9">t(6)A37 threonylcarbamoyladenosine biosynthesis protein TsaC</fullName>
    </alternativeName>
    <alternativeName>
        <fullName evidence="9">tRNA threonylcarbamoyladenosine biosynthesis protein TsaC</fullName>
    </alternativeName>
</protein>
<dbReference type="PANTHER" id="PTHR17490:SF18">
    <property type="entry name" value="THREONYLCARBAMOYL-AMP SYNTHASE"/>
    <property type="match status" value="1"/>
</dbReference>
<evidence type="ECO:0000256" key="4">
    <source>
        <dbReference type="ARBA" id="ARBA00022694"/>
    </source>
</evidence>
<evidence type="ECO:0000256" key="1">
    <source>
        <dbReference type="ARBA" id="ARBA00004496"/>
    </source>
</evidence>
<reference evidence="11 12" key="1">
    <citation type="submission" date="2018-11" db="EMBL/GenBank/DDBJ databases">
        <title>Genomic Encyclopedia of Type Strains, Phase IV (KMG-IV): sequencing the most valuable type-strain genomes for metagenomic binning, comparative biology and taxonomic classification.</title>
        <authorList>
            <person name="Goeker M."/>
        </authorList>
    </citation>
    <scope>NUCLEOTIDE SEQUENCE [LARGE SCALE GENOMIC DNA]</scope>
    <source>
        <strain evidence="11 12">DSM 16974</strain>
    </source>
</reference>